<organism evidence="1 2">
    <name type="scientific">Natronomicrosphaera hydrolytica</name>
    <dbReference type="NCBI Taxonomy" id="3242702"/>
    <lineage>
        <taxon>Bacteria</taxon>
        <taxon>Pseudomonadati</taxon>
        <taxon>Planctomycetota</taxon>
        <taxon>Phycisphaerae</taxon>
        <taxon>Phycisphaerales</taxon>
        <taxon>Phycisphaeraceae</taxon>
        <taxon>Natronomicrosphaera</taxon>
    </lineage>
</organism>
<proteinExistence type="predicted"/>
<gene>
    <name evidence="1" type="ORF">ACERK3_12745</name>
</gene>
<name>A0ABV4UA67_9BACT</name>
<dbReference type="RefSeq" id="WP_425346080.1">
    <property type="nucleotide sequence ID" value="NZ_JBGUBD010000007.1"/>
</dbReference>
<dbReference type="Proteomes" id="UP001575105">
    <property type="component" value="Unassembled WGS sequence"/>
</dbReference>
<keyword evidence="2" id="KW-1185">Reference proteome</keyword>
<sequence>MQQKGRSGRLGQDRAVKHWRQTWQYEQRTFYAFQGNLTWAPRELTERETYGTWTQSVYQVDDSPRYAGFGRWVHTGNLSQWESNETWRPLPRREWTQRDDYHVLVGRNRHTITPAGWVHEQDNYKLVLSGDTDQPVLAREVGLNRYERVDDIDFTAGRDYWQRTENFWREVRHAWANLFETGEPVQLKRRVDDKPLWQHMFAYANAIDDDIPTGSEARLFIDETLARFLVCE</sequence>
<dbReference type="EMBL" id="JBGUBD010000007">
    <property type="protein sequence ID" value="MFA9479153.1"/>
    <property type="molecule type" value="Genomic_DNA"/>
</dbReference>
<protein>
    <submittedName>
        <fullName evidence="1">DUF6607 family protein</fullName>
    </submittedName>
</protein>
<reference evidence="1 2" key="1">
    <citation type="submission" date="2024-08" db="EMBL/GenBank/DDBJ databases">
        <title>Whole-genome sequencing of halo(alkali)philic microorganisms from hypersaline lakes.</title>
        <authorList>
            <person name="Sorokin D.Y."/>
            <person name="Merkel A.Y."/>
            <person name="Messina E."/>
            <person name="Yakimov M."/>
        </authorList>
    </citation>
    <scope>NUCLEOTIDE SEQUENCE [LARGE SCALE GENOMIC DNA]</scope>
    <source>
        <strain evidence="1 2">AB-hyl4</strain>
    </source>
</reference>
<evidence type="ECO:0000313" key="2">
    <source>
        <dbReference type="Proteomes" id="UP001575105"/>
    </source>
</evidence>
<dbReference type="InterPro" id="IPR046715">
    <property type="entry name" value="DUF6607"/>
</dbReference>
<dbReference type="Pfam" id="PF20311">
    <property type="entry name" value="DUF6607"/>
    <property type="match status" value="1"/>
</dbReference>
<accession>A0ABV4UA67</accession>
<evidence type="ECO:0000313" key="1">
    <source>
        <dbReference type="EMBL" id="MFA9479153.1"/>
    </source>
</evidence>
<comment type="caution">
    <text evidence="1">The sequence shown here is derived from an EMBL/GenBank/DDBJ whole genome shotgun (WGS) entry which is preliminary data.</text>
</comment>